<evidence type="ECO:0000313" key="2">
    <source>
        <dbReference type="EMBL" id="RFO97429.1"/>
    </source>
</evidence>
<feature type="domain" description="HDOD" evidence="1">
    <location>
        <begin position="16"/>
        <end position="211"/>
    </location>
</feature>
<keyword evidence="3" id="KW-1185">Reference proteome</keyword>
<evidence type="ECO:0000313" key="3">
    <source>
        <dbReference type="Proteomes" id="UP000260665"/>
    </source>
</evidence>
<dbReference type="SUPFAM" id="SSF109604">
    <property type="entry name" value="HD-domain/PDEase-like"/>
    <property type="match status" value="1"/>
</dbReference>
<dbReference type="CDD" id="cd00077">
    <property type="entry name" value="HDc"/>
    <property type="match status" value="1"/>
</dbReference>
<dbReference type="InterPro" id="IPR052340">
    <property type="entry name" value="RNase_Y/CdgJ"/>
</dbReference>
<name>A0A3E1RDJ2_9BURK</name>
<dbReference type="Pfam" id="PF08668">
    <property type="entry name" value="HDOD"/>
    <property type="match status" value="1"/>
</dbReference>
<organism evidence="2 3">
    <name type="scientific">Rhodoferax lacus</name>
    <dbReference type="NCBI Taxonomy" id="2184758"/>
    <lineage>
        <taxon>Bacteria</taxon>
        <taxon>Pseudomonadati</taxon>
        <taxon>Pseudomonadota</taxon>
        <taxon>Betaproteobacteria</taxon>
        <taxon>Burkholderiales</taxon>
        <taxon>Comamonadaceae</taxon>
        <taxon>Rhodoferax</taxon>
    </lineage>
</organism>
<dbReference type="GO" id="GO:0016787">
    <property type="term" value="F:hydrolase activity"/>
    <property type="evidence" value="ECO:0007669"/>
    <property type="project" value="UniProtKB-KW"/>
</dbReference>
<evidence type="ECO:0000259" key="1">
    <source>
        <dbReference type="PROSITE" id="PS51833"/>
    </source>
</evidence>
<dbReference type="EMBL" id="QFZK01000004">
    <property type="protein sequence ID" value="RFO97429.1"/>
    <property type="molecule type" value="Genomic_DNA"/>
</dbReference>
<accession>A0A3E1RDJ2</accession>
<reference evidence="2 3" key="1">
    <citation type="submission" date="2018-05" db="EMBL/GenBank/DDBJ databases">
        <title>Rhodoferax soyangensis sp.nov., isolated from an oligotrophic freshwater lake.</title>
        <authorList>
            <person name="Park M."/>
        </authorList>
    </citation>
    <scope>NUCLEOTIDE SEQUENCE [LARGE SCALE GENOMIC DNA]</scope>
    <source>
        <strain evidence="2 3">IMCC26218</strain>
    </source>
</reference>
<proteinExistence type="predicted"/>
<dbReference type="Proteomes" id="UP000260665">
    <property type="component" value="Unassembled WGS sequence"/>
</dbReference>
<protein>
    <submittedName>
        <fullName evidence="2">Phosphohydrolase</fullName>
    </submittedName>
</protein>
<gene>
    <name evidence="2" type="ORF">DIC66_08775</name>
</gene>
<dbReference type="InterPro" id="IPR013976">
    <property type="entry name" value="HDOD"/>
</dbReference>
<dbReference type="Gene3D" id="1.10.3210.10">
    <property type="entry name" value="Hypothetical protein af1432"/>
    <property type="match status" value="1"/>
</dbReference>
<dbReference type="PANTHER" id="PTHR33525">
    <property type="match status" value="1"/>
</dbReference>
<comment type="caution">
    <text evidence="2">The sequence shown here is derived from an EMBL/GenBank/DDBJ whole genome shotgun (WGS) entry which is preliminary data.</text>
</comment>
<sequence>MSPPFAQELLDAIDRMHAFPASVQSILRLTRDAGMAPRDLVDVIQRDPVITIKVLRVVNSAYYSLSKPMTSVDHAVVFLGFNTIKNLALSIAALGLAPAHLHAAFDKKAYLQHSLATAAIARRLGARFPQPESNDFFIGGLLHDFGKIVLAQVIPEQFNKALEYGLWHGVSLHSALMEVTGIDQSEVGAMLLEHWQFPADLVDGIRHQYVRDASAPVLSVCIQAANQMCKRKGMDFAASDAALALSAPMEQALGGTLDSIMDSLGDMSQILHEVTQFSDL</sequence>
<dbReference type="PROSITE" id="PS51833">
    <property type="entry name" value="HDOD"/>
    <property type="match status" value="1"/>
</dbReference>
<keyword evidence="2" id="KW-0378">Hydrolase</keyword>
<dbReference type="PANTHER" id="PTHR33525:SF3">
    <property type="entry name" value="RIBONUCLEASE Y"/>
    <property type="match status" value="1"/>
</dbReference>
<dbReference type="InterPro" id="IPR003607">
    <property type="entry name" value="HD/PDEase_dom"/>
</dbReference>
<dbReference type="OrthoDB" id="9797768at2"/>
<dbReference type="AlphaFoldDB" id="A0A3E1RDJ2"/>
<dbReference type="SMART" id="SM00471">
    <property type="entry name" value="HDc"/>
    <property type="match status" value="1"/>
</dbReference>